<proteinExistence type="inferred from homology"/>
<dbReference type="AlphaFoldDB" id="A0AAX1ULN2"/>
<feature type="transmembrane region" description="Helical" evidence="6">
    <location>
        <begin position="210"/>
        <end position="235"/>
    </location>
</feature>
<feature type="transmembrane region" description="Helical" evidence="6">
    <location>
        <begin position="145"/>
        <end position="169"/>
    </location>
</feature>
<evidence type="ECO:0000256" key="1">
    <source>
        <dbReference type="ARBA" id="ARBA00004651"/>
    </source>
</evidence>
<sequence>MEPPLQTRRSADLLRRLPILVILLVAAGGAVLLHDRLSFGALAQHREALLAFRDAHYWASVLVFLATYVAVVTFSLPGSLLCTLTGGFLFGLFPGVFYNVAAASVGAVLLFLAARAGFGARLSQRIEAQGGAVARLQAGIRESEWSVLFLMRLVPVVPFFVANLLPALLNVPLHRFAVTTVLGILPGALVYTSVGTGLGAVLARGEAPDLGIIFTPQVLGPLLGLAALSALPIVLKLARKGR</sequence>
<evidence type="ECO:0000313" key="9">
    <source>
        <dbReference type="Proteomes" id="UP000266305"/>
    </source>
</evidence>
<evidence type="ECO:0000256" key="3">
    <source>
        <dbReference type="ARBA" id="ARBA00022692"/>
    </source>
</evidence>
<dbReference type="PANTHER" id="PTHR12677">
    <property type="entry name" value="GOLGI APPARATUS MEMBRANE PROTEIN TVP38-RELATED"/>
    <property type="match status" value="1"/>
</dbReference>
<dbReference type="GO" id="GO:0005886">
    <property type="term" value="C:plasma membrane"/>
    <property type="evidence" value="ECO:0007669"/>
    <property type="project" value="UniProtKB-SubCell"/>
</dbReference>
<dbReference type="RefSeq" id="WP_119000173.1">
    <property type="nucleotide sequence ID" value="NZ_QWGP01000010.1"/>
</dbReference>
<dbReference type="InterPro" id="IPR032816">
    <property type="entry name" value="VTT_dom"/>
</dbReference>
<keyword evidence="4 6" id="KW-1133">Transmembrane helix</keyword>
<accession>A0AAX1ULN2</accession>
<organism evidence="8 9">
    <name type="scientific">Cereibacter sphaeroides</name>
    <name type="common">Rhodobacter sphaeroides</name>
    <dbReference type="NCBI Taxonomy" id="1063"/>
    <lineage>
        <taxon>Bacteria</taxon>
        <taxon>Pseudomonadati</taxon>
        <taxon>Pseudomonadota</taxon>
        <taxon>Alphaproteobacteria</taxon>
        <taxon>Rhodobacterales</taxon>
        <taxon>Paracoccaceae</taxon>
        <taxon>Cereibacter</taxon>
    </lineage>
</organism>
<comment type="subcellular location">
    <subcellularLocation>
        <location evidence="1 6">Cell membrane</location>
        <topology evidence="1 6">Multi-pass membrane protein</topology>
    </subcellularLocation>
</comment>
<feature type="transmembrane region" description="Helical" evidence="6">
    <location>
        <begin position="55"/>
        <end position="76"/>
    </location>
</feature>
<evidence type="ECO:0000256" key="5">
    <source>
        <dbReference type="ARBA" id="ARBA00023136"/>
    </source>
</evidence>
<keyword evidence="3 6" id="KW-0812">Transmembrane</keyword>
<evidence type="ECO:0000259" key="7">
    <source>
        <dbReference type="Pfam" id="PF09335"/>
    </source>
</evidence>
<keyword evidence="2 6" id="KW-1003">Cell membrane</keyword>
<feature type="transmembrane region" description="Helical" evidence="6">
    <location>
        <begin position="13"/>
        <end position="34"/>
    </location>
</feature>
<dbReference type="Proteomes" id="UP000266305">
    <property type="component" value="Unassembled WGS sequence"/>
</dbReference>
<dbReference type="InterPro" id="IPR015414">
    <property type="entry name" value="TMEM64"/>
</dbReference>
<evidence type="ECO:0000256" key="2">
    <source>
        <dbReference type="ARBA" id="ARBA00022475"/>
    </source>
</evidence>
<feature type="transmembrane region" description="Helical" evidence="6">
    <location>
        <begin position="96"/>
        <end position="118"/>
    </location>
</feature>
<evidence type="ECO:0000256" key="4">
    <source>
        <dbReference type="ARBA" id="ARBA00022989"/>
    </source>
</evidence>
<dbReference type="Pfam" id="PF09335">
    <property type="entry name" value="VTT_dom"/>
    <property type="match status" value="1"/>
</dbReference>
<evidence type="ECO:0000313" key="8">
    <source>
        <dbReference type="EMBL" id="RHZ94939.1"/>
    </source>
</evidence>
<reference evidence="8 9" key="1">
    <citation type="submission" date="2018-08" db="EMBL/GenBank/DDBJ databases">
        <title>Draft genome sequence of Rhodobacter sphaeroides FY.</title>
        <authorList>
            <person name="Rayyan A."/>
            <person name="Meyer T.E."/>
            <person name="Kyndt J.A."/>
        </authorList>
    </citation>
    <scope>NUCLEOTIDE SEQUENCE [LARGE SCALE GENOMIC DNA]</scope>
    <source>
        <strain evidence="8 9">FY</strain>
    </source>
</reference>
<keyword evidence="5 6" id="KW-0472">Membrane</keyword>
<dbReference type="PANTHER" id="PTHR12677:SF59">
    <property type="entry name" value="GOLGI APPARATUS MEMBRANE PROTEIN TVP38-RELATED"/>
    <property type="match status" value="1"/>
</dbReference>
<feature type="transmembrane region" description="Helical" evidence="6">
    <location>
        <begin position="181"/>
        <end position="203"/>
    </location>
</feature>
<feature type="domain" description="VTT" evidence="7">
    <location>
        <begin position="77"/>
        <end position="195"/>
    </location>
</feature>
<gene>
    <name evidence="8" type="ORF">D1114_10915</name>
</gene>
<dbReference type="EMBL" id="QWGP01000010">
    <property type="protein sequence ID" value="RHZ94939.1"/>
    <property type="molecule type" value="Genomic_DNA"/>
</dbReference>
<evidence type="ECO:0000256" key="6">
    <source>
        <dbReference type="RuleBase" id="RU366058"/>
    </source>
</evidence>
<comment type="similarity">
    <text evidence="6">Belongs to the TVP38/TMEM64 family.</text>
</comment>
<protein>
    <recommendedName>
        <fullName evidence="6">TVP38/TMEM64 family membrane protein</fullName>
    </recommendedName>
</protein>
<name>A0AAX1ULN2_CERSP</name>
<comment type="caution">
    <text evidence="8">The sequence shown here is derived from an EMBL/GenBank/DDBJ whole genome shotgun (WGS) entry which is preliminary data.</text>
</comment>